<sequence>MGVIFIEHPGGLVLYSCAACSTVFSNKDGQIGIRNRGRTFPVYLFNNVVNVTYSEIQNHGNSNVPSPSRLVKCKKCNTCLGFMYEYPHTNCKKYKKTHVIEIALISVLRGFHEV</sequence>
<dbReference type="InterPro" id="IPR004910">
    <property type="entry name" value="Yippee/Mis18/Cereblon"/>
</dbReference>
<keyword evidence="3" id="KW-0862">Zinc</keyword>
<evidence type="ECO:0000313" key="5">
    <source>
        <dbReference type="EnsemblMetazoa" id="AATE012669-PA.1"/>
    </source>
</evidence>
<dbReference type="STRING" id="41427.A0A182J772"/>
<dbReference type="InterPro" id="IPR034751">
    <property type="entry name" value="Yippee"/>
</dbReference>
<dbReference type="AlphaFoldDB" id="A0A182J772"/>
<organism evidence="5">
    <name type="scientific">Anopheles atroparvus</name>
    <name type="common">European mosquito</name>
    <dbReference type="NCBI Taxonomy" id="41427"/>
    <lineage>
        <taxon>Eukaryota</taxon>
        <taxon>Metazoa</taxon>
        <taxon>Ecdysozoa</taxon>
        <taxon>Arthropoda</taxon>
        <taxon>Hexapoda</taxon>
        <taxon>Insecta</taxon>
        <taxon>Pterygota</taxon>
        <taxon>Neoptera</taxon>
        <taxon>Endopterygota</taxon>
        <taxon>Diptera</taxon>
        <taxon>Nematocera</taxon>
        <taxon>Culicoidea</taxon>
        <taxon>Culicidae</taxon>
        <taxon>Anophelinae</taxon>
        <taxon>Anopheles</taxon>
    </lineage>
</organism>
<reference evidence="5" key="1">
    <citation type="submission" date="2022-08" db="UniProtKB">
        <authorList>
            <consortium name="EnsemblMetazoa"/>
        </authorList>
    </citation>
    <scope>IDENTIFICATION</scope>
    <source>
        <strain evidence="5">EBRO</strain>
    </source>
</reference>
<evidence type="ECO:0000256" key="2">
    <source>
        <dbReference type="ARBA" id="ARBA00022723"/>
    </source>
</evidence>
<dbReference type="InterPro" id="IPR039058">
    <property type="entry name" value="Yippee_fam"/>
</dbReference>
<comment type="similarity">
    <text evidence="1 4">Belongs to the yippee family.</text>
</comment>
<accession>A0A182J772</accession>
<dbReference type="Pfam" id="PF03226">
    <property type="entry name" value="Yippee-Mis18"/>
    <property type="match status" value="1"/>
</dbReference>
<dbReference type="VEuPathDB" id="VectorBase:AATE012669"/>
<evidence type="ECO:0000256" key="3">
    <source>
        <dbReference type="ARBA" id="ARBA00022833"/>
    </source>
</evidence>
<dbReference type="GO" id="GO:0046872">
    <property type="term" value="F:metal ion binding"/>
    <property type="evidence" value="ECO:0007669"/>
    <property type="project" value="UniProtKB-KW"/>
</dbReference>
<proteinExistence type="inferred from homology"/>
<evidence type="ECO:0000256" key="4">
    <source>
        <dbReference type="RuleBase" id="RU110713"/>
    </source>
</evidence>
<dbReference type="EnsemblMetazoa" id="AATE012669-RA">
    <property type="protein sequence ID" value="AATE012669-PA.1"/>
    <property type="gene ID" value="AATE012669"/>
</dbReference>
<name>A0A182J772_ANOAO</name>
<dbReference type="PROSITE" id="PS51792">
    <property type="entry name" value="YIPPEE"/>
    <property type="match status" value="1"/>
</dbReference>
<evidence type="ECO:0000256" key="1">
    <source>
        <dbReference type="ARBA" id="ARBA00005613"/>
    </source>
</evidence>
<dbReference type="PANTHER" id="PTHR13848">
    <property type="entry name" value="PROTEIN YIPPEE-LIKE CG15309-RELATED"/>
    <property type="match status" value="1"/>
</dbReference>
<keyword evidence="2" id="KW-0479">Metal-binding</keyword>
<protein>
    <recommendedName>
        <fullName evidence="4">Protein yippee-like</fullName>
    </recommendedName>
</protein>